<dbReference type="InterPro" id="IPR043129">
    <property type="entry name" value="ATPase_NBD"/>
</dbReference>
<dbReference type="PANTHER" id="PTHR32432">
    <property type="entry name" value="CELL DIVISION PROTEIN FTSA-RELATED"/>
    <property type="match status" value="1"/>
</dbReference>
<protein>
    <submittedName>
        <fullName evidence="1">Ethanolamine utilization protein EutA</fullName>
    </submittedName>
</protein>
<reference evidence="1 2" key="1">
    <citation type="submission" date="2020-08" db="EMBL/GenBank/DDBJ databases">
        <title>Genomic Encyclopedia of Type Strains, Phase IV (KMG-IV): sequencing the most valuable type-strain genomes for metagenomic binning, comparative biology and taxonomic classification.</title>
        <authorList>
            <person name="Goeker M."/>
        </authorList>
    </citation>
    <scope>NUCLEOTIDE SEQUENCE [LARGE SCALE GENOMIC DNA]</scope>
    <source>
        <strain evidence="1 2">DSM 16325</strain>
    </source>
</reference>
<dbReference type="Proteomes" id="UP000520011">
    <property type="component" value="Unassembled WGS sequence"/>
</dbReference>
<dbReference type="PANTHER" id="PTHR32432:SF13">
    <property type="entry name" value="ETHANOLAMINE AMMONIA-LYASE REACTIVASE EUTA"/>
    <property type="match status" value="1"/>
</dbReference>
<dbReference type="PIRSF" id="PIRSF012293">
    <property type="entry name" value="EutA"/>
    <property type="match status" value="1"/>
</dbReference>
<dbReference type="Pfam" id="PF06277">
    <property type="entry name" value="EutA"/>
    <property type="match status" value="1"/>
</dbReference>
<name>A0A7W8IM89_9BACL</name>
<organism evidence="1 2">
    <name type="scientific">Anoxybacteroides tepidamans</name>
    <dbReference type="NCBI Taxonomy" id="265948"/>
    <lineage>
        <taxon>Bacteria</taxon>
        <taxon>Bacillati</taxon>
        <taxon>Bacillota</taxon>
        <taxon>Bacilli</taxon>
        <taxon>Bacillales</taxon>
        <taxon>Anoxybacillaceae</taxon>
        <taxon>Anoxybacteroides</taxon>
    </lineage>
</organism>
<dbReference type="AlphaFoldDB" id="A0A7W8IM89"/>
<dbReference type="InterPro" id="IPR050696">
    <property type="entry name" value="FtsA/MreB"/>
</dbReference>
<keyword evidence="2" id="KW-1185">Reference proteome</keyword>
<dbReference type="SUPFAM" id="SSF53067">
    <property type="entry name" value="Actin-like ATPase domain"/>
    <property type="match status" value="1"/>
</dbReference>
<dbReference type="InterPro" id="IPR009377">
    <property type="entry name" value="EutA"/>
</dbReference>
<proteinExistence type="predicted"/>
<dbReference type="EMBL" id="JACHEP010000001">
    <property type="protein sequence ID" value="MBB5323080.1"/>
    <property type="molecule type" value="Genomic_DNA"/>
</dbReference>
<comment type="caution">
    <text evidence="1">The sequence shown here is derived from an EMBL/GenBank/DDBJ whole genome shotgun (WGS) entry which is preliminary data.</text>
</comment>
<accession>A0A7W8IM89</accession>
<evidence type="ECO:0000313" key="1">
    <source>
        <dbReference type="EMBL" id="MBB5323080.1"/>
    </source>
</evidence>
<evidence type="ECO:0000313" key="2">
    <source>
        <dbReference type="Proteomes" id="UP000520011"/>
    </source>
</evidence>
<sequence>MEDRPIISVGIDIGTSTTKFIVSHLKYAKVSNRFSLPRYEIVERKIVYESPMYPTPLREKRNEINLEVLKTWLEEQYEEAGINVSDIKSGAVIITGETATKKNAQNIVHYLAEKAGDFVVAVAGASLEGVLAGKGSGAFSRSREVREIIANIDIGGGTANVAIFHRGKVLGTITYHVGGRLIELNRDGEITFISPSIEPWLRSKNYLLSVKQKLDFRHIQQIAREMCNDMLNSLTGQKPISVDDPLIHSASMQMIPDIDEVMISGGIGLLLEKEAPKTINDVTIYGDVGPLLAHELITQLKKFPFIKLNKALQTSRATVIGAGMQSTEISGATICVTSSRLPLRNLPIMILELNNEQLRNREYMYKQITDSLTEWSNYFLEEQETPFAVHIRGIASCSYAELKELAQSLFFCYKQYFPHNSFLVVICENDIAKALGQLLMLQSNNKVDIISIDQITVEQGDYIDIGEVINQSVVPVIVKTLAFMKN</sequence>
<dbReference type="RefSeq" id="WP_183250867.1">
    <property type="nucleotide sequence ID" value="NZ_JACHEP010000001.1"/>
</dbReference>
<gene>
    <name evidence="1" type="ORF">HNQ34_000157</name>
</gene>